<dbReference type="InterPro" id="IPR000949">
    <property type="entry name" value="ELM2_dom"/>
</dbReference>
<dbReference type="GO" id="GO:0006357">
    <property type="term" value="P:regulation of transcription by RNA polymerase II"/>
    <property type="evidence" value="ECO:0000318"/>
    <property type="project" value="GO_Central"/>
</dbReference>
<dbReference type="PANTHER" id="PTHR16089">
    <property type="entry name" value="REST COREPRESSOR COREST PROTEIN-RELATED"/>
    <property type="match status" value="1"/>
</dbReference>
<dbReference type="PANTHER" id="PTHR16089:SF40">
    <property type="entry name" value="SUPPRESSOR OF ACTIVATED EGL-4 PROTEIN 1"/>
    <property type="match status" value="1"/>
</dbReference>
<evidence type="ECO:0000256" key="11">
    <source>
        <dbReference type="SAM" id="MobiDB-lite"/>
    </source>
</evidence>
<evidence type="ECO:0000256" key="8">
    <source>
        <dbReference type="ARBA" id="ARBA00023163"/>
    </source>
</evidence>
<dbReference type="RefSeq" id="XP_003729937.1">
    <property type="nucleotide sequence ID" value="XM_003729889.3"/>
</dbReference>
<dbReference type="Proteomes" id="UP000007110">
    <property type="component" value="Unassembled WGS sequence"/>
</dbReference>
<keyword evidence="16" id="KW-1185">Reference proteome</keyword>
<keyword evidence="3" id="KW-0677">Repeat</keyword>
<dbReference type="SUPFAM" id="SSF46689">
    <property type="entry name" value="Homeodomain-like"/>
    <property type="match status" value="1"/>
</dbReference>
<feature type="domain" description="C2H2-type" evidence="12">
    <location>
        <begin position="363"/>
        <end position="390"/>
    </location>
</feature>
<evidence type="ECO:0000256" key="2">
    <source>
        <dbReference type="ARBA" id="ARBA00022723"/>
    </source>
</evidence>
<feature type="domain" description="C2H2-type" evidence="12">
    <location>
        <begin position="1029"/>
        <end position="1058"/>
    </location>
</feature>
<evidence type="ECO:0000256" key="4">
    <source>
        <dbReference type="ARBA" id="ARBA00022771"/>
    </source>
</evidence>
<dbReference type="GO" id="GO:0000118">
    <property type="term" value="C:histone deacetylase complex"/>
    <property type="evidence" value="ECO:0000318"/>
    <property type="project" value="GO_Central"/>
</dbReference>
<dbReference type="GO" id="GO:0003677">
    <property type="term" value="F:DNA binding"/>
    <property type="evidence" value="ECO:0007669"/>
    <property type="project" value="UniProtKB-KW"/>
</dbReference>
<feature type="region of interest" description="Disordered" evidence="11">
    <location>
        <begin position="1056"/>
        <end position="1154"/>
    </location>
</feature>
<keyword evidence="5" id="KW-0862">Zinc</keyword>
<keyword evidence="2" id="KW-0479">Metal-binding</keyword>
<dbReference type="PROSITE" id="PS51293">
    <property type="entry name" value="SANT"/>
    <property type="match status" value="1"/>
</dbReference>
<dbReference type="InterPro" id="IPR051066">
    <property type="entry name" value="Trans_reg/Corepressor"/>
</dbReference>
<protein>
    <submittedName>
        <fullName evidence="15">Uncharacterized protein</fullName>
    </submittedName>
</protein>
<keyword evidence="7" id="KW-0238">DNA-binding</keyword>
<proteinExistence type="predicted"/>
<feature type="compositionally biased region" description="Gly residues" evidence="11">
    <location>
        <begin position="308"/>
        <end position="319"/>
    </location>
</feature>
<dbReference type="Pfam" id="PF00096">
    <property type="entry name" value="zf-C2H2"/>
    <property type="match status" value="2"/>
</dbReference>
<feature type="compositionally biased region" description="Low complexity" evidence="11">
    <location>
        <begin position="1060"/>
        <end position="1092"/>
    </location>
</feature>
<keyword evidence="4 10" id="KW-0863">Zinc-finger</keyword>
<feature type="compositionally biased region" description="Low complexity" evidence="11">
    <location>
        <begin position="1002"/>
        <end position="1017"/>
    </location>
</feature>
<feature type="region of interest" description="Disordered" evidence="11">
    <location>
        <begin position="8"/>
        <end position="56"/>
    </location>
</feature>
<dbReference type="PROSITE" id="PS00028">
    <property type="entry name" value="ZINC_FINGER_C2H2_1"/>
    <property type="match status" value="6"/>
</dbReference>
<accession>A0A7M7GMM4</accession>
<dbReference type="InterPro" id="IPR001005">
    <property type="entry name" value="SANT/Myb"/>
</dbReference>
<feature type="compositionally biased region" description="Low complexity" evidence="11">
    <location>
        <begin position="201"/>
        <end position="215"/>
    </location>
</feature>
<dbReference type="InParanoid" id="A0A7M7GMM4"/>
<dbReference type="PROSITE" id="PS51156">
    <property type="entry name" value="ELM2"/>
    <property type="match status" value="1"/>
</dbReference>
<feature type="domain" description="SANT" evidence="14">
    <location>
        <begin position="899"/>
        <end position="950"/>
    </location>
</feature>
<feature type="region of interest" description="Disordered" evidence="11">
    <location>
        <begin position="1182"/>
        <end position="1251"/>
    </location>
</feature>
<evidence type="ECO:0000256" key="5">
    <source>
        <dbReference type="ARBA" id="ARBA00022833"/>
    </source>
</evidence>
<dbReference type="EnsemblMetazoa" id="XM_003729889">
    <property type="protein sequence ID" value="XP_003729937"/>
    <property type="gene ID" value="LOC100889942"/>
</dbReference>
<comment type="subcellular location">
    <subcellularLocation>
        <location evidence="1">Nucleus</location>
    </subcellularLocation>
</comment>
<dbReference type="GO" id="GO:0005667">
    <property type="term" value="C:transcription regulator complex"/>
    <property type="evidence" value="ECO:0000318"/>
    <property type="project" value="GO_Central"/>
</dbReference>
<organism evidence="15 16">
    <name type="scientific">Strongylocentrotus purpuratus</name>
    <name type="common">Purple sea urchin</name>
    <dbReference type="NCBI Taxonomy" id="7668"/>
    <lineage>
        <taxon>Eukaryota</taxon>
        <taxon>Metazoa</taxon>
        <taxon>Echinodermata</taxon>
        <taxon>Eleutherozoa</taxon>
        <taxon>Echinozoa</taxon>
        <taxon>Echinoidea</taxon>
        <taxon>Euechinoidea</taxon>
        <taxon>Echinacea</taxon>
        <taxon>Camarodonta</taxon>
        <taxon>Echinidea</taxon>
        <taxon>Strongylocentrotidae</taxon>
        <taxon>Strongylocentrotus</taxon>
    </lineage>
</organism>
<evidence type="ECO:0000256" key="7">
    <source>
        <dbReference type="ARBA" id="ARBA00023125"/>
    </source>
</evidence>
<dbReference type="OMA" id="PRCATAN"/>
<dbReference type="Pfam" id="PF01448">
    <property type="entry name" value="ELM2"/>
    <property type="match status" value="1"/>
</dbReference>
<feature type="domain" description="C2H2-type" evidence="12">
    <location>
        <begin position="59"/>
        <end position="86"/>
    </location>
</feature>
<name>A0A7M7GMM4_STRPU</name>
<feature type="region of interest" description="Disordered" evidence="11">
    <location>
        <begin position="385"/>
        <end position="427"/>
    </location>
</feature>
<keyword evidence="6" id="KW-0805">Transcription regulation</keyword>
<feature type="region of interest" description="Disordered" evidence="11">
    <location>
        <begin position="996"/>
        <end position="1025"/>
    </location>
</feature>
<dbReference type="SMART" id="SM00717">
    <property type="entry name" value="SANT"/>
    <property type="match status" value="1"/>
</dbReference>
<feature type="compositionally biased region" description="Acidic residues" evidence="11">
    <location>
        <begin position="1211"/>
        <end position="1251"/>
    </location>
</feature>
<reference evidence="15" key="2">
    <citation type="submission" date="2021-01" db="UniProtKB">
        <authorList>
            <consortium name="EnsemblMetazoa"/>
        </authorList>
    </citation>
    <scope>IDENTIFICATION</scope>
</reference>
<dbReference type="CTD" id="84215"/>
<reference evidence="16" key="1">
    <citation type="submission" date="2015-02" db="EMBL/GenBank/DDBJ databases">
        <title>Genome sequencing for Strongylocentrotus purpuratus.</title>
        <authorList>
            <person name="Murali S."/>
            <person name="Liu Y."/>
            <person name="Vee V."/>
            <person name="English A."/>
            <person name="Wang M."/>
            <person name="Skinner E."/>
            <person name="Han Y."/>
            <person name="Muzny D.M."/>
            <person name="Worley K.C."/>
            <person name="Gibbs R.A."/>
        </authorList>
    </citation>
    <scope>NUCLEOTIDE SEQUENCE</scope>
</reference>
<dbReference type="InterPro" id="IPR013087">
    <property type="entry name" value="Znf_C2H2_type"/>
</dbReference>
<dbReference type="Gene3D" id="4.10.1240.50">
    <property type="match status" value="1"/>
</dbReference>
<dbReference type="FunFam" id="3.30.160.60:FF:003521">
    <property type="entry name" value="Zinc finger protein 541"/>
    <property type="match status" value="1"/>
</dbReference>
<dbReference type="PROSITE" id="PS50157">
    <property type="entry name" value="ZINC_FINGER_C2H2_2"/>
    <property type="match status" value="6"/>
</dbReference>
<dbReference type="OrthoDB" id="10258692at2759"/>
<feature type="compositionally biased region" description="Acidic residues" evidence="11">
    <location>
        <begin position="1111"/>
        <end position="1131"/>
    </location>
</feature>
<dbReference type="SMART" id="SM00355">
    <property type="entry name" value="ZnF_C2H2"/>
    <property type="match status" value="6"/>
</dbReference>
<dbReference type="GO" id="GO:0008270">
    <property type="term" value="F:zinc ion binding"/>
    <property type="evidence" value="ECO:0007669"/>
    <property type="project" value="UniProtKB-KW"/>
</dbReference>
<evidence type="ECO:0000259" key="12">
    <source>
        <dbReference type="PROSITE" id="PS50157"/>
    </source>
</evidence>
<feature type="domain" description="C2H2-type" evidence="12">
    <location>
        <begin position="87"/>
        <end position="114"/>
    </location>
</feature>
<dbReference type="InterPro" id="IPR017884">
    <property type="entry name" value="SANT_dom"/>
</dbReference>
<evidence type="ECO:0000259" key="14">
    <source>
        <dbReference type="PROSITE" id="PS51293"/>
    </source>
</evidence>
<dbReference type="FunFam" id="1.10.10.60:FF:000012">
    <property type="entry name" value="Metastasis-associated 1 family, member 3"/>
    <property type="match status" value="1"/>
</dbReference>
<dbReference type="AlphaFoldDB" id="A0A7M7GMM4"/>
<evidence type="ECO:0000256" key="6">
    <source>
        <dbReference type="ARBA" id="ARBA00023015"/>
    </source>
</evidence>
<feature type="domain" description="C2H2-type" evidence="12">
    <location>
        <begin position="115"/>
        <end position="142"/>
    </location>
</feature>
<dbReference type="FunFam" id="3.30.160.60:FF:000744">
    <property type="entry name" value="zinc finger E-box-binding homeobox 1"/>
    <property type="match status" value="1"/>
</dbReference>
<feature type="region of interest" description="Disordered" evidence="11">
    <location>
        <begin position="306"/>
        <end position="359"/>
    </location>
</feature>
<dbReference type="Gene3D" id="3.30.160.60">
    <property type="entry name" value="Classic Zinc Finger"/>
    <property type="match status" value="5"/>
</dbReference>
<feature type="domain" description="ELM2" evidence="13">
    <location>
        <begin position="791"/>
        <end position="883"/>
    </location>
</feature>
<evidence type="ECO:0000313" key="16">
    <source>
        <dbReference type="Proteomes" id="UP000007110"/>
    </source>
</evidence>
<dbReference type="FunFam" id="3.30.160.60:FF:000656">
    <property type="entry name" value="Zinc finger protein 541"/>
    <property type="match status" value="1"/>
</dbReference>
<dbReference type="Pfam" id="PF13912">
    <property type="entry name" value="zf-C2H2_6"/>
    <property type="match status" value="3"/>
</dbReference>
<dbReference type="InterPro" id="IPR036236">
    <property type="entry name" value="Znf_C2H2_sf"/>
</dbReference>
<dbReference type="GO" id="GO:0003714">
    <property type="term" value="F:transcription corepressor activity"/>
    <property type="evidence" value="ECO:0000318"/>
    <property type="project" value="GO_Central"/>
</dbReference>
<keyword evidence="9" id="KW-0539">Nucleus</keyword>
<evidence type="ECO:0000256" key="1">
    <source>
        <dbReference type="ARBA" id="ARBA00004123"/>
    </source>
</evidence>
<evidence type="ECO:0000313" key="15">
    <source>
        <dbReference type="EnsemblMetazoa" id="XP_003729937"/>
    </source>
</evidence>
<dbReference type="KEGG" id="spu:100889942"/>
<feature type="region of interest" description="Disordered" evidence="11">
    <location>
        <begin position="172"/>
        <end position="215"/>
    </location>
</feature>
<dbReference type="SUPFAM" id="SSF57667">
    <property type="entry name" value="beta-beta-alpha zinc fingers"/>
    <property type="match status" value="3"/>
</dbReference>
<dbReference type="GeneID" id="100889942"/>
<dbReference type="Gene3D" id="1.10.10.60">
    <property type="entry name" value="Homeodomain-like"/>
    <property type="match status" value="1"/>
</dbReference>
<evidence type="ECO:0000256" key="10">
    <source>
        <dbReference type="PROSITE-ProRule" id="PRU00042"/>
    </source>
</evidence>
<dbReference type="InterPro" id="IPR009057">
    <property type="entry name" value="Homeodomain-like_sf"/>
</dbReference>
<dbReference type="GO" id="GO:0045892">
    <property type="term" value="P:negative regulation of DNA-templated transcription"/>
    <property type="evidence" value="ECO:0000318"/>
    <property type="project" value="GO_Central"/>
</dbReference>
<dbReference type="SMART" id="SM01189">
    <property type="entry name" value="ELM2"/>
    <property type="match status" value="1"/>
</dbReference>
<feature type="region of interest" description="Disordered" evidence="11">
    <location>
        <begin position="656"/>
        <end position="680"/>
    </location>
</feature>
<evidence type="ECO:0000256" key="9">
    <source>
        <dbReference type="ARBA" id="ARBA00023242"/>
    </source>
</evidence>
<feature type="compositionally biased region" description="Polar residues" evidence="11">
    <location>
        <begin position="325"/>
        <end position="337"/>
    </location>
</feature>
<evidence type="ECO:0000256" key="3">
    <source>
        <dbReference type="ARBA" id="ARBA00022737"/>
    </source>
</evidence>
<feature type="domain" description="C2H2-type" evidence="12">
    <location>
        <begin position="1155"/>
        <end position="1183"/>
    </location>
</feature>
<sequence length="1251" mass="137109">MEVLYGIQPRGRGLDVAGPPQPGNNNGPLGDAPTIASGQPRSRKGRPKVTGAPGHRYQQPCPTCGKVFGSSSALAKHKLIHSNERRHKCILCAKSFKRQDHLTGHMLTHRSKKPYECAVDNCGKSYCDIRSLRRHFESQHPGLVMEDNMNYTGDEKDPELMAAEAAAVQANRHSQVMMRGSPGADFSLGLGNPQDLNQSGSSQDANDSPGSSSSAALQSLALAAQRVQNTPDPSPSQGQLSSQDMSTIYRLDSYTTQMFGGNLPGMAPSVLTGGVPGGMSTSIPVGGPRELSIQVPNPKFQGLSLSSGGVGMSGNGMSGNGMLSHQSPGSNRYSSQPGPDLGISPKSSSKNSHRTHEKERITVECTVCKRTFKSMPALNGHMRLHGGYNNARAEGSQKVSPSKSEEKPPLPTAPSLGQARSLAHPSNMNPTLNTHAQLSQVQSSQAMGQHRPLRMVGQSVTPPPPTMHLSSVYTNTTTSHVPSWPDYRHQRPHTVMSGGKPAYLPNLPNLPLNMLQDELTTLAHTAVGLAAQSQALQKPQLQMSQPHLQPPQHHPLHHTTPLPMDRIQPVHPFNSRLPIGSKPLQMHNNQVTQIIPKEEPMPYPPPTSMGSPSPPHLEYMYKIAQEQQFKEMPPTGHSTPPQLESKDVDRLKDNVFRDPPPVQPTVTKKKPRPPSLFIPSWASNVTPGGIAPCSYPSQMRSPREMGVFYRSNSSTTPPPYTPPPMLSPIRSGSGLYFSVGSSSMPASASAAAAVTPKSAFPPSTPSMLQMHRRGSISASTEESDFAFPSEPHINVGGDYQAAVPELVKNKEEVLEAADWREGKLVWDPAIEKGYSEGELTSFLKLATTPGLPAGARNIEYAHHCLYRAKGDIEMALLMLLNGNAMVPDEFVHMADYKYDFSHEWTVAERKLYRDMYKTKGKDFHEIAKGIPSKTVRDCVEYYYLWKKLYPYNHDMQKYCHHSGANPSEENRKNECDLYPGETFLDYVPLKEYRHDKYYRGGTSNPKNNNSVKPSSTNQEDKPAAQQGSFVCNYPHCDASFKSRQALNGHIRVHGGSYKPNAATSNTATSNATTNIQSRTNTSSSASSTTSSSYRGGGGVGQNTKQMPPESSSDEMSNEEEDDDEDEEESDEGSSRELTENDEDGMTSEDDHQPHFPCKMCHKTFDKIQSRNTHMKNHHAADKKVGMGFGGGKEQQMFNHYMEHESRSCSSSEEDDEEEDDEEEDMEGDDDGLEDDEGMMSSEEEEDDDMSN</sequence>
<evidence type="ECO:0000259" key="13">
    <source>
        <dbReference type="PROSITE" id="PS51156"/>
    </source>
</evidence>
<keyword evidence="8" id="KW-0804">Transcription</keyword>